<dbReference type="InParanoid" id="M4C3S1"/>
<protein>
    <submittedName>
        <fullName evidence="1">Uncharacterized protein</fullName>
    </submittedName>
</protein>
<reference evidence="1" key="2">
    <citation type="submission" date="2015-06" db="UniProtKB">
        <authorList>
            <consortium name="EnsemblProtists"/>
        </authorList>
    </citation>
    <scope>IDENTIFICATION</scope>
    <source>
        <strain evidence="1">Emoy2</strain>
    </source>
</reference>
<accession>M4C3S1</accession>
<dbReference type="EnsemblProtists" id="HpaT813739">
    <property type="protein sequence ID" value="HpaP813739"/>
    <property type="gene ID" value="HpaG813739"/>
</dbReference>
<dbReference type="VEuPathDB" id="FungiDB:HpaG813739"/>
<dbReference type="Proteomes" id="UP000011713">
    <property type="component" value="Unassembled WGS sequence"/>
</dbReference>
<organism evidence="1 2">
    <name type="scientific">Hyaloperonospora arabidopsidis (strain Emoy2)</name>
    <name type="common">Downy mildew agent</name>
    <name type="synonym">Peronospora arabidopsidis</name>
    <dbReference type="NCBI Taxonomy" id="559515"/>
    <lineage>
        <taxon>Eukaryota</taxon>
        <taxon>Sar</taxon>
        <taxon>Stramenopiles</taxon>
        <taxon>Oomycota</taxon>
        <taxon>Peronosporomycetes</taxon>
        <taxon>Peronosporales</taxon>
        <taxon>Peronosporaceae</taxon>
        <taxon>Hyaloperonospora</taxon>
    </lineage>
</organism>
<dbReference type="EMBL" id="ABWE02002727">
    <property type="status" value="NOT_ANNOTATED_CDS"/>
    <property type="molecule type" value="Genomic_DNA"/>
</dbReference>
<evidence type="ECO:0000313" key="1">
    <source>
        <dbReference type="EnsemblProtists" id="HpaP813739"/>
    </source>
</evidence>
<dbReference type="HOGENOM" id="CLU_2643284_0_0_1"/>
<keyword evidence="2" id="KW-1185">Reference proteome</keyword>
<reference evidence="2" key="1">
    <citation type="journal article" date="2010" name="Science">
        <title>Signatures of adaptation to obligate biotrophy in the Hyaloperonospora arabidopsidis genome.</title>
        <authorList>
            <person name="Baxter L."/>
            <person name="Tripathy S."/>
            <person name="Ishaque N."/>
            <person name="Boot N."/>
            <person name="Cabral A."/>
            <person name="Kemen E."/>
            <person name="Thines M."/>
            <person name="Ah-Fong A."/>
            <person name="Anderson R."/>
            <person name="Badejoko W."/>
            <person name="Bittner-Eddy P."/>
            <person name="Boore J.L."/>
            <person name="Chibucos M.C."/>
            <person name="Coates M."/>
            <person name="Dehal P."/>
            <person name="Delehaunty K."/>
            <person name="Dong S."/>
            <person name="Downton P."/>
            <person name="Dumas B."/>
            <person name="Fabro G."/>
            <person name="Fronick C."/>
            <person name="Fuerstenberg S.I."/>
            <person name="Fulton L."/>
            <person name="Gaulin E."/>
            <person name="Govers F."/>
            <person name="Hughes L."/>
            <person name="Humphray S."/>
            <person name="Jiang R.H."/>
            <person name="Judelson H."/>
            <person name="Kamoun S."/>
            <person name="Kyung K."/>
            <person name="Meijer H."/>
            <person name="Minx P."/>
            <person name="Morris P."/>
            <person name="Nelson J."/>
            <person name="Phuntumart V."/>
            <person name="Qutob D."/>
            <person name="Rehmany A."/>
            <person name="Rougon-Cardoso A."/>
            <person name="Ryden P."/>
            <person name="Torto-Alalibo T."/>
            <person name="Studholme D."/>
            <person name="Wang Y."/>
            <person name="Win J."/>
            <person name="Wood J."/>
            <person name="Clifton S.W."/>
            <person name="Rogers J."/>
            <person name="Van den Ackerveken G."/>
            <person name="Jones J.D."/>
            <person name="McDowell J.M."/>
            <person name="Beynon J."/>
            <person name="Tyler B.M."/>
        </authorList>
    </citation>
    <scope>NUCLEOTIDE SEQUENCE [LARGE SCALE GENOMIC DNA]</scope>
    <source>
        <strain evidence="2">Emoy2</strain>
    </source>
</reference>
<dbReference type="AlphaFoldDB" id="M4C3S1"/>
<evidence type="ECO:0000313" key="2">
    <source>
        <dbReference type="Proteomes" id="UP000011713"/>
    </source>
</evidence>
<proteinExistence type="predicted"/>
<name>M4C3S1_HYAAE</name>
<sequence length="77" mass="8819">MAKGVALLIGKTITQDQLRLDAAYREKDWTSRSRDNSSGRKIRASGITTRLSKTDMMCKADRWMDLRRPQSTYEPAI</sequence>